<dbReference type="EMBL" id="WNYA01002235">
    <property type="protein sequence ID" value="KAG8544477.1"/>
    <property type="molecule type" value="Genomic_DNA"/>
</dbReference>
<accession>A0AAV6Z5Q1</accession>
<dbReference type="AlphaFoldDB" id="A0AAV6Z5Q1"/>
<evidence type="ECO:0000313" key="2">
    <source>
        <dbReference type="Proteomes" id="UP000824782"/>
    </source>
</evidence>
<keyword evidence="2" id="KW-1185">Reference proteome</keyword>
<organism evidence="1 2">
    <name type="scientific">Engystomops pustulosus</name>
    <name type="common">Tungara frog</name>
    <name type="synonym">Physalaemus pustulosus</name>
    <dbReference type="NCBI Taxonomy" id="76066"/>
    <lineage>
        <taxon>Eukaryota</taxon>
        <taxon>Metazoa</taxon>
        <taxon>Chordata</taxon>
        <taxon>Craniata</taxon>
        <taxon>Vertebrata</taxon>
        <taxon>Euteleostomi</taxon>
        <taxon>Amphibia</taxon>
        <taxon>Batrachia</taxon>
        <taxon>Anura</taxon>
        <taxon>Neobatrachia</taxon>
        <taxon>Hyloidea</taxon>
        <taxon>Leptodactylidae</taxon>
        <taxon>Leiuperinae</taxon>
        <taxon>Engystomops</taxon>
    </lineage>
</organism>
<dbReference type="EMBL" id="WNYA01002235">
    <property type="protein sequence ID" value="KAG8544478.1"/>
    <property type="molecule type" value="Genomic_DNA"/>
</dbReference>
<comment type="caution">
    <text evidence="1">The sequence shown here is derived from an EMBL/GenBank/DDBJ whole genome shotgun (WGS) entry which is preliminary data.</text>
</comment>
<sequence>MEDPEKLKKIVKMLCLYKDEQSTTNTDISNEFTSSLKTFLVDELKCAEADINHIFWNSDGAENNEDEVWEAWWPTVKALGLNQASINAKCELPKKLKLNCVDNFVKGLTQCVKERSPTEIIYCEIAQSHPDLKVIKRALENVKCPAAKDLDVNELENVTDQVKKCVTESVTEALQDVLNDERIKQYLSPVMCPPKKGKGNKKKGV</sequence>
<reference evidence="1" key="1">
    <citation type="thesis" date="2020" institute="ProQuest LLC" country="789 East Eisenhower Parkway, Ann Arbor, MI, USA">
        <title>Comparative Genomics and Chromosome Evolution.</title>
        <authorList>
            <person name="Mudd A.B."/>
        </authorList>
    </citation>
    <scope>NUCLEOTIDE SEQUENCE</scope>
    <source>
        <strain evidence="1">237g6f4</strain>
        <tissue evidence="1">Blood</tissue>
    </source>
</reference>
<proteinExistence type="predicted"/>
<evidence type="ECO:0000313" key="1">
    <source>
        <dbReference type="EMBL" id="KAG8544477.1"/>
    </source>
</evidence>
<protein>
    <submittedName>
        <fullName evidence="1">Uncharacterized protein</fullName>
    </submittedName>
</protein>
<dbReference type="Proteomes" id="UP000824782">
    <property type="component" value="Unassembled WGS sequence"/>
</dbReference>
<name>A0AAV6Z5Q1_ENGPU</name>
<gene>
    <name evidence="1" type="ORF">GDO81_022414</name>
</gene>